<evidence type="ECO:0000313" key="3">
    <source>
        <dbReference type="EMBL" id="RGQ03973.1"/>
    </source>
</evidence>
<feature type="region of interest" description="Disordered" evidence="1">
    <location>
        <begin position="1221"/>
        <end position="1288"/>
    </location>
</feature>
<dbReference type="Pfam" id="PF13306">
    <property type="entry name" value="LRR_5"/>
    <property type="match status" value="1"/>
</dbReference>
<dbReference type="InterPro" id="IPR026906">
    <property type="entry name" value="LRR_5"/>
</dbReference>
<dbReference type="PANTHER" id="PTHR45661">
    <property type="entry name" value="SURFACE ANTIGEN"/>
    <property type="match status" value="1"/>
</dbReference>
<gene>
    <name evidence="3" type="ORF">DWZ12_11685</name>
</gene>
<organism evidence="3 4">
    <name type="scientific">Blautia obeum</name>
    <dbReference type="NCBI Taxonomy" id="40520"/>
    <lineage>
        <taxon>Bacteria</taxon>
        <taxon>Bacillati</taxon>
        <taxon>Bacillota</taxon>
        <taxon>Clostridia</taxon>
        <taxon>Lachnospirales</taxon>
        <taxon>Lachnospiraceae</taxon>
        <taxon>Blautia</taxon>
    </lineage>
</organism>
<evidence type="ECO:0000313" key="4">
    <source>
        <dbReference type="Proteomes" id="UP000283585"/>
    </source>
</evidence>
<dbReference type="PANTHER" id="PTHR45661:SF3">
    <property type="entry name" value="IG-LIKE DOMAIN-CONTAINING PROTEIN"/>
    <property type="match status" value="1"/>
</dbReference>
<dbReference type="InterPro" id="IPR053139">
    <property type="entry name" value="Surface_bspA-like"/>
</dbReference>
<dbReference type="SUPFAM" id="SSF52058">
    <property type="entry name" value="L domain-like"/>
    <property type="match status" value="1"/>
</dbReference>
<dbReference type="Gene3D" id="2.60.40.3630">
    <property type="match status" value="1"/>
</dbReference>
<feature type="chain" id="PRO_5019033482" evidence="2">
    <location>
        <begin position="31"/>
        <end position="1450"/>
    </location>
</feature>
<dbReference type="EMBL" id="QRSS01000013">
    <property type="protein sequence ID" value="RGQ03973.1"/>
    <property type="molecule type" value="Genomic_DNA"/>
</dbReference>
<dbReference type="Gene3D" id="2.160.20.110">
    <property type="match status" value="1"/>
</dbReference>
<protein>
    <submittedName>
        <fullName evidence="3">Leucine-rich repeat domain-containing protein</fullName>
    </submittedName>
</protein>
<feature type="compositionally biased region" description="Pro residues" evidence="1">
    <location>
        <begin position="1227"/>
        <end position="1283"/>
    </location>
</feature>
<evidence type="ECO:0000256" key="1">
    <source>
        <dbReference type="SAM" id="MobiDB-lite"/>
    </source>
</evidence>
<dbReference type="InterPro" id="IPR032675">
    <property type="entry name" value="LRR_dom_sf"/>
</dbReference>
<keyword evidence="2" id="KW-0732">Signal</keyword>
<evidence type="ECO:0000256" key="2">
    <source>
        <dbReference type="SAM" id="SignalP"/>
    </source>
</evidence>
<reference evidence="3 4" key="1">
    <citation type="submission" date="2018-08" db="EMBL/GenBank/DDBJ databases">
        <title>A genome reference for cultivated species of the human gut microbiota.</title>
        <authorList>
            <person name="Zou Y."/>
            <person name="Xue W."/>
            <person name="Luo G."/>
        </authorList>
    </citation>
    <scope>NUCLEOTIDE SEQUENCE [LARGE SCALE GENOMIC DNA]</scope>
    <source>
        <strain evidence="3 4">AF29-2BH</strain>
    </source>
</reference>
<dbReference type="Proteomes" id="UP000283585">
    <property type="component" value="Unassembled WGS sequence"/>
</dbReference>
<dbReference type="Gene3D" id="2.60.40.2340">
    <property type="match status" value="1"/>
</dbReference>
<accession>A0A411ZMB4</accession>
<dbReference type="RefSeq" id="WP_118044803.1">
    <property type="nucleotide sequence ID" value="NZ_QRSS01000013.1"/>
</dbReference>
<dbReference type="Gene3D" id="3.80.10.10">
    <property type="entry name" value="Ribonuclease Inhibitor"/>
    <property type="match status" value="1"/>
</dbReference>
<feature type="signal peptide" evidence="2">
    <location>
        <begin position="1"/>
        <end position="30"/>
    </location>
</feature>
<comment type="caution">
    <text evidence="3">The sequence shown here is derived from an EMBL/GenBank/DDBJ whole genome shotgun (WGS) entry which is preliminary data.</text>
</comment>
<name>A0A411ZMB4_9FIRM</name>
<proteinExistence type="predicted"/>
<sequence length="1450" mass="154990">MKKKKFFPLSMGIGFLFTGLFCCFSVSADAVEGSPGQTVSGEYAVVINTDTSSSQNTGTLVFDDGTDTVSSYLSTGSSAANLPASQILKKASDTSDYNVLSSSALSAAAAQSAATSYYIGQEKYIYRSNSTGKTYVCIGIGEHCYIWMDKDMKASYDAAGKTSSIAKDMAGVYDGQPYRILNTLAGGNIPYEDNSGKISILLETLSSASGMYMYDTDITAIHINTPSASAYVSGEMSKRNGLLVHEGQHALLWLKTRFSNTGRYMWLNEGLAVTAMDYLWGGIDSSGWLNGIAGSTAIRSGSSLIYQTYRDDTAQDYGMPYLFMRYVIDRMAGSYKPMDVLPKFYQIDASTLTCEEYLTQVTGIPFKTLMADFYTAIAAGDLYGNYSFSGDRIAAGKAATFPVFSGNSNQNYTLPAASAVIIKLKNGKFTVPANGSSSIIYRIVGNRTTSAAPSEGSGTASDPYKITSLDDLNLISDHPGAYYSLTKDIQTNGNINFSVNYFSGHLDGNSHTIYGLKKPLIAQNDGTIENLRIVADFDDDSQNVQGVIAQYNQGKIQECSVSGTVTGHMGGDGSMVFPEFGGIAGQNELAGIISGCTARLNINLSMPAMKGWVGGIAGLNIGTIEKCVSNGIISVTQENGTSYPLYVGGIAGETQKFGGMGGVIKECLHAGQIKVSGGSSSVGQICGLAAANVINSSTGLNGHILNCYGKTGSGNLVGSTAAVPSTGGLLTDAQMKDSSSYQGWSFGADWKMSDDGIPARTDSSDITSLSVKYTPSSCYIGETPWSFGTLVINNKTKVSITRDMVSGFDNTSAHTCQITVTYKGRQTSYLLPVVTPKTSDITSLQISAKPSRLSYTEGDLFNPSGVSFFATIGGRYAYIYSGYTYDKTRALTSSDTEVTFDYFGAKVTQKISVAANTPTKLNILSSPSKTQYTIGDKLDLSGIKLQIVYSNGTLSPIITTDTLDTYGIHIALGAASNVTAIDKEHIMTASDSGSSLLFYATDILPGQYGTVTAVSSTLSVLAPLQITDTELHLCTGTKNTQYAYSGNVTGGSGEYKTTVVSENLPSGLSRNNIPDSSSYSYFYYSGTVTAPVGTYESLYTVQDTQTKATLSVKIVLHVLASSEAKFYSFVLRASDNPELKQDVIGEIGTDTIILRLPKGTNVTALKPSIDFGYSYGTSLPSAFWSGTPHDFTNPVIYTLTAPDGVTKKSYTAQVEFYDSAQGVTTPTPKPTNTPTPKPTSTPTPKPTSTPTPKPTSTPTPRPTNTPVPKPQPTSTPAPRPYPVGMPVKHTASNGIYKVTGTQTLEYTKPVNKKSSVINIPDRITLNGLDYTVTSVGSKAFKNNKYLKKVSIGNNVVQIKNYAFYKCPKLSSVKVGRSVRLIGKQCFYGCKKLRTLNIQSPGLSQKYTGSNAFKGTPAKMKVYVPRKQAKNYKKLFLKRGMRKTVTFKGIR</sequence>